<dbReference type="OrthoDB" id="5275361at2759"/>
<name>A0A1J9PQU2_9EURO</name>
<accession>A0A1J9PQU2</accession>
<dbReference type="VEuPathDB" id="FungiDB:ACJ73_09883"/>
<dbReference type="InterPro" id="IPR012340">
    <property type="entry name" value="NA-bd_OB-fold"/>
</dbReference>
<feature type="non-terminal residue" evidence="2">
    <location>
        <position position="203"/>
    </location>
</feature>
<dbReference type="Proteomes" id="UP000242791">
    <property type="component" value="Unassembled WGS sequence"/>
</dbReference>
<dbReference type="GO" id="GO:0043047">
    <property type="term" value="F:single-stranded telomeric DNA binding"/>
    <property type="evidence" value="ECO:0007669"/>
    <property type="project" value="InterPro"/>
</dbReference>
<dbReference type="Pfam" id="PF12658">
    <property type="entry name" value="Ten1"/>
    <property type="match status" value="1"/>
</dbReference>
<dbReference type="GO" id="GO:0016233">
    <property type="term" value="P:telomere capping"/>
    <property type="evidence" value="ECO:0007669"/>
    <property type="project" value="InterPro"/>
</dbReference>
<dbReference type="Gene3D" id="2.40.50.140">
    <property type="entry name" value="Nucleic acid-binding proteins"/>
    <property type="match status" value="1"/>
</dbReference>
<comment type="caution">
    <text evidence="2">The sequence shown here is derived from an EMBL/GenBank/DDBJ whole genome shotgun (WGS) entry which is preliminary data.</text>
</comment>
<evidence type="ECO:0000256" key="1">
    <source>
        <dbReference type="SAM" id="MobiDB-lite"/>
    </source>
</evidence>
<keyword evidence="3" id="KW-1185">Reference proteome</keyword>
<evidence type="ECO:0000313" key="3">
    <source>
        <dbReference type="Proteomes" id="UP000242791"/>
    </source>
</evidence>
<feature type="region of interest" description="Disordered" evidence="1">
    <location>
        <begin position="182"/>
        <end position="203"/>
    </location>
</feature>
<gene>
    <name evidence="2" type="ORF">ACJ73_09883</name>
</gene>
<dbReference type="AlphaFoldDB" id="A0A1J9PQU2"/>
<protein>
    <recommendedName>
        <fullName evidence="4">CST complex subunit Stn1 N-terminal domain-containing protein</fullName>
    </recommendedName>
</protein>
<evidence type="ECO:0000313" key="2">
    <source>
        <dbReference type="EMBL" id="OJD10219.1"/>
    </source>
</evidence>
<dbReference type="EMBL" id="LGTZ01003091">
    <property type="protein sequence ID" value="OJD10219.1"/>
    <property type="molecule type" value="Genomic_DNA"/>
</dbReference>
<sequence length="203" mass="21833">MSQGPAGPLPTTRAFLSEIPSLPTGAKIRFLGCVSSYNPSTGHLTLEHNYPLTSRPPPAPFSIAVDITLLLESLTATDLQVGAWLNVLGYIRERRCPSPAATTATNKKVHPSPADRKRAPPQSLAADRHASVAGEGGSTTATGAPIARSIYVEAVMIFSADAVQLGEYERVLQEWEEADRRVARPALHWRKKTGTRRGKKGEG</sequence>
<proteinExistence type="predicted"/>
<dbReference type="GO" id="GO:1990879">
    <property type="term" value="C:CST complex"/>
    <property type="evidence" value="ECO:0007669"/>
    <property type="project" value="InterPro"/>
</dbReference>
<organism evidence="2 3">
    <name type="scientific">Blastomyces percursus</name>
    <dbReference type="NCBI Taxonomy" id="1658174"/>
    <lineage>
        <taxon>Eukaryota</taxon>
        <taxon>Fungi</taxon>
        <taxon>Dikarya</taxon>
        <taxon>Ascomycota</taxon>
        <taxon>Pezizomycotina</taxon>
        <taxon>Eurotiomycetes</taxon>
        <taxon>Eurotiomycetidae</taxon>
        <taxon>Onygenales</taxon>
        <taxon>Ajellomycetaceae</taxon>
        <taxon>Blastomyces</taxon>
    </lineage>
</organism>
<reference evidence="2 3" key="1">
    <citation type="submission" date="2015-08" db="EMBL/GenBank/DDBJ databases">
        <title>Emmonsia species relationships and genome sequence.</title>
        <authorList>
            <person name="Cuomo C.A."/>
            <person name="Schwartz I.S."/>
            <person name="Kenyon C."/>
            <person name="De Hoog G.S."/>
            <person name="Govender N.P."/>
            <person name="Botha A."/>
            <person name="Moreno L."/>
            <person name="De Vries M."/>
            <person name="Munoz J.F."/>
            <person name="Stielow J.B."/>
        </authorList>
    </citation>
    <scope>NUCLEOTIDE SEQUENCE [LARGE SCALE GENOMIC DNA]</scope>
    <source>
        <strain evidence="2 3">EI222</strain>
    </source>
</reference>
<evidence type="ECO:0008006" key="4">
    <source>
        <dbReference type="Google" id="ProtNLM"/>
    </source>
</evidence>
<dbReference type="InterPro" id="IPR024222">
    <property type="entry name" value="Ten1_fungal"/>
</dbReference>
<feature type="compositionally biased region" description="Basic residues" evidence="1">
    <location>
        <begin position="187"/>
        <end position="203"/>
    </location>
</feature>
<feature type="region of interest" description="Disordered" evidence="1">
    <location>
        <begin position="99"/>
        <end position="139"/>
    </location>
</feature>